<reference evidence="2 3" key="1">
    <citation type="submission" date="2015-05" db="EMBL/GenBank/DDBJ databases">
        <title>Evolution of Trichinella species and genotypes.</title>
        <authorList>
            <person name="Korhonen P.K."/>
            <person name="Edoardo P."/>
            <person name="Giuseppe L.R."/>
            <person name="Gasser R.B."/>
        </authorList>
    </citation>
    <scope>NUCLEOTIDE SEQUENCE [LARGE SCALE GENOMIC DNA]</scope>
    <source>
        <strain evidence="2">ISS10</strain>
    </source>
</reference>
<name>A0A0V1L0C6_9BILA</name>
<evidence type="ECO:0000313" key="2">
    <source>
        <dbReference type="EMBL" id="KRZ52732.1"/>
    </source>
</evidence>
<gene>
    <name evidence="2" type="ORF">T02_11717</name>
</gene>
<protein>
    <submittedName>
        <fullName evidence="2">Uncharacterized protein</fullName>
    </submittedName>
</protein>
<sequence length="98" mass="11833">MKFLMIGQQMQQYCRVYQLKHTNFEDKQWVCQGVKRRFRSAMHTNSNVNAVLKFAPHAQSFAQFLRIERKKLSKDKKNNSDFKQNDWNRTVTHAKIRK</sequence>
<dbReference type="EMBL" id="JYDW01000184">
    <property type="protein sequence ID" value="KRZ52732.1"/>
    <property type="molecule type" value="Genomic_DNA"/>
</dbReference>
<feature type="region of interest" description="Disordered" evidence="1">
    <location>
        <begin position="75"/>
        <end position="98"/>
    </location>
</feature>
<proteinExistence type="predicted"/>
<dbReference type="AlphaFoldDB" id="A0A0V1L0C6"/>
<organism evidence="2 3">
    <name type="scientific">Trichinella nativa</name>
    <dbReference type="NCBI Taxonomy" id="6335"/>
    <lineage>
        <taxon>Eukaryota</taxon>
        <taxon>Metazoa</taxon>
        <taxon>Ecdysozoa</taxon>
        <taxon>Nematoda</taxon>
        <taxon>Enoplea</taxon>
        <taxon>Dorylaimia</taxon>
        <taxon>Trichinellida</taxon>
        <taxon>Trichinellidae</taxon>
        <taxon>Trichinella</taxon>
    </lineage>
</organism>
<dbReference type="Proteomes" id="UP000054721">
    <property type="component" value="Unassembled WGS sequence"/>
</dbReference>
<evidence type="ECO:0000313" key="3">
    <source>
        <dbReference type="Proteomes" id="UP000054721"/>
    </source>
</evidence>
<evidence type="ECO:0000256" key="1">
    <source>
        <dbReference type="SAM" id="MobiDB-lite"/>
    </source>
</evidence>
<feature type="compositionally biased region" description="Basic and acidic residues" evidence="1">
    <location>
        <begin position="75"/>
        <end position="86"/>
    </location>
</feature>
<comment type="caution">
    <text evidence="2">The sequence shown here is derived from an EMBL/GenBank/DDBJ whole genome shotgun (WGS) entry which is preliminary data.</text>
</comment>
<feature type="non-terminal residue" evidence="2">
    <location>
        <position position="1"/>
    </location>
</feature>
<keyword evidence="3" id="KW-1185">Reference proteome</keyword>
<accession>A0A0V1L0C6</accession>